<keyword evidence="4" id="KW-1185">Reference proteome</keyword>
<dbReference type="SUPFAM" id="SSF52374">
    <property type="entry name" value="Nucleotidylyl transferase"/>
    <property type="match status" value="1"/>
</dbReference>
<reference evidence="3 4" key="1">
    <citation type="journal article" date="2018" name="MBio">
        <title>Insights into the evolution of host association through the isolation and characterization of a novel human periodontal pathobiont, Desulfobulbus oralis.</title>
        <authorList>
            <person name="Cross K.L."/>
            <person name="Chirania P."/>
            <person name="Xiong W."/>
            <person name="Beall C.J."/>
            <person name="Elkins J.G."/>
            <person name="Giannone R.J."/>
            <person name="Griffen A.L."/>
            <person name="Guss A.M."/>
            <person name="Hettich R.L."/>
            <person name="Joshi S.S."/>
            <person name="Mokrzan E.M."/>
            <person name="Martin R.K."/>
            <person name="Zhulin I.B."/>
            <person name="Leys E.J."/>
            <person name="Podar M."/>
        </authorList>
    </citation>
    <scope>NUCLEOTIDE SEQUENCE [LARGE SCALE GENOMIC DNA]</scope>
    <source>
        <strain evidence="3 4">ORNL</strain>
    </source>
</reference>
<dbReference type="InterPro" id="IPR014729">
    <property type="entry name" value="Rossmann-like_a/b/a_fold"/>
</dbReference>
<evidence type="ECO:0000259" key="2">
    <source>
        <dbReference type="PROSITE" id="PS50263"/>
    </source>
</evidence>
<dbReference type="EMBL" id="CP021255">
    <property type="protein sequence ID" value="AVD70696.1"/>
    <property type="molecule type" value="Genomic_DNA"/>
</dbReference>
<gene>
    <name evidence="3" type="ORF">CAY53_03685</name>
</gene>
<evidence type="ECO:0000256" key="1">
    <source>
        <dbReference type="ARBA" id="ARBA00010613"/>
    </source>
</evidence>
<feature type="domain" description="CN hydrolase" evidence="2">
    <location>
        <begin position="9"/>
        <end position="245"/>
    </location>
</feature>
<dbReference type="PROSITE" id="PS01227">
    <property type="entry name" value="UPF0012"/>
    <property type="match status" value="1"/>
</dbReference>
<dbReference type="PROSITE" id="PS50263">
    <property type="entry name" value="CN_HYDROLASE"/>
    <property type="match status" value="1"/>
</dbReference>
<dbReference type="GO" id="GO:0003824">
    <property type="term" value="F:catalytic activity"/>
    <property type="evidence" value="ECO:0007669"/>
    <property type="project" value="InterPro"/>
</dbReference>
<accession>A0A2L1GM31</accession>
<dbReference type="KEGG" id="deo:CAY53_03685"/>
<dbReference type="Proteomes" id="UP000239867">
    <property type="component" value="Chromosome"/>
</dbReference>
<protein>
    <recommendedName>
        <fullName evidence="2">CN hydrolase domain-containing protein</fullName>
    </recommendedName>
</protein>
<dbReference type="InterPro" id="IPR004821">
    <property type="entry name" value="Cyt_trans-like"/>
</dbReference>
<dbReference type="Gene3D" id="3.40.50.620">
    <property type="entry name" value="HUPs"/>
    <property type="match status" value="1"/>
</dbReference>
<organism evidence="3 4">
    <name type="scientific">Desulfobulbus oralis</name>
    <dbReference type="NCBI Taxonomy" id="1986146"/>
    <lineage>
        <taxon>Bacteria</taxon>
        <taxon>Pseudomonadati</taxon>
        <taxon>Thermodesulfobacteriota</taxon>
        <taxon>Desulfobulbia</taxon>
        <taxon>Desulfobulbales</taxon>
        <taxon>Desulfobulbaceae</taxon>
        <taxon>Desulfobulbus</taxon>
    </lineage>
</organism>
<proteinExistence type="inferred from homology"/>
<sequence>MSKTAQRFFPAAACAQLHIALGDAGANLSALEGLLAARPPIPDSLVLLPEMWASGFVFGETARLAAETPELLENLKKLAARYHIFLAGSLTALEQGRSLPLNRLYLVGPEGLLGQADKQFLFAAWQEDRHFRPGRACLPMATPMGPVGALVCYDLRFPEISRELAFAGCRLLIVAAEWPLSRLAHWRALTQARAIENQCYVVACNACGQTGGLIMAGHSRILGPGGEVLAEAGEEPGLVVAPLDAAALDAQRHLFCAPAERPWRGSDSGKLCTLAEVLPRLAALRGQGSRIAFTNGCFDLLHAGHVTYLEEARRSADCLVLGLNSDASVRAQGKGRERPVNPEADRARVLAALGCVDFIVPFDTPTPLALIRAILPDVLVKGADWPEEQIAGAAEVLAAGGRVLRIPLSPGRSTTAIIRRIAKHVAG</sequence>
<evidence type="ECO:0000313" key="3">
    <source>
        <dbReference type="EMBL" id="AVD70696.1"/>
    </source>
</evidence>
<dbReference type="PANTHER" id="PTHR23088:SF27">
    <property type="entry name" value="DEAMINATED GLUTATHIONE AMIDASE"/>
    <property type="match status" value="1"/>
</dbReference>
<dbReference type="Pfam" id="PF00795">
    <property type="entry name" value="CN_hydrolase"/>
    <property type="match status" value="1"/>
</dbReference>
<dbReference type="SUPFAM" id="SSF56317">
    <property type="entry name" value="Carbon-nitrogen hydrolase"/>
    <property type="match status" value="1"/>
</dbReference>
<dbReference type="Gene3D" id="3.60.110.10">
    <property type="entry name" value="Carbon-nitrogen hydrolase"/>
    <property type="match status" value="1"/>
</dbReference>
<dbReference type="InterPro" id="IPR003010">
    <property type="entry name" value="C-N_Hydrolase"/>
</dbReference>
<dbReference type="InterPro" id="IPR001110">
    <property type="entry name" value="UPF0012_CS"/>
</dbReference>
<comment type="similarity">
    <text evidence="1">Belongs to the carbon-nitrogen hydrolase superfamily. NIT1/NIT2 family.</text>
</comment>
<dbReference type="AlphaFoldDB" id="A0A2L1GM31"/>
<evidence type="ECO:0000313" key="4">
    <source>
        <dbReference type="Proteomes" id="UP000239867"/>
    </source>
</evidence>
<dbReference type="PANTHER" id="PTHR23088">
    <property type="entry name" value="NITRILASE-RELATED"/>
    <property type="match status" value="1"/>
</dbReference>
<dbReference type="InterPro" id="IPR036526">
    <property type="entry name" value="C-N_Hydrolase_sf"/>
</dbReference>
<dbReference type="Pfam" id="PF01467">
    <property type="entry name" value="CTP_transf_like"/>
    <property type="match status" value="1"/>
</dbReference>
<dbReference type="OrthoDB" id="9795543at2"/>
<dbReference type="NCBIfam" id="TIGR00125">
    <property type="entry name" value="cyt_tran_rel"/>
    <property type="match status" value="1"/>
</dbReference>
<dbReference type="RefSeq" id="WP_104935989.1">
    <property type="nucleotide sequence ID" value="NZ_CP021255.1"/>
</dbReference>
<name>A0A2L1GM31_9BACT</name>